<organism evidence="2 3">
    <name type="scientific">Labedaea rhizosphaerae</name>
    <dbReference type="NCBI Taxonomy" id="598644"/>
    <lineage>
        <taxon>Bacteria</taxon>
        <taxon>Bacillati</taxon>
        <taxon>Actinomycetota</taxon>
        <taxon>Actinomycetes</taxon>
        <taxon>Pseudonocardiales</taxon>
        <taxon>Pseudonocardiaceae</taxon>
        <taxon>Labedaea</taxon>
    </lineage>
</organism>
<comment type="caution">
    <text evidence="2">The sequence shown here is derived from an EMBL/GenBank/DDBJ whole genome shotgun (WGS) entry which is preliminary data.</text>
</comment>
<accession>A0A4R6SCC3</accession>
<evidence type="ECO:0000256" key="1">
    <source>
        <dbReference type="SAM" id="Phobius"/>
    </source>
</evidence>
<dbReference type="RefSeq" id="WP_208115734.1">
    <property type="nucleotide sequence ID" value="NZ_SNXZ01000003.1"/>
</dbReference>
<keyword evidence="3" id="KW-1185">Reference proteome</keyword>
<reference evidence="2 3" key="1">
    <citation type="submission" date="2019-03" db="EMBL/GenBank/DDBJ databases">
        <title>Genomic Encyclopedia of Type Strains, Phase IV (KMG-IV): sequencing the most valuable type-strain genomes for metagenomic binning, comparative biology and taxonomic classification.</title>
        <authorList>
            <person name="Goeker M."/>
        </authorList>
    </citation>
    <scope>NUCLEOTIDE SEQUENCE [LARGE SCALE GENOMIC DNA]</scope>
    <source>
        <strain evidence="2 3">DSM 45361</strain>
    </source>
</reference>
<feature type="transmembrane region" description="Helical" evidence="1">
    <location>
        <begin position="117"/>
        <end position="138"/>
    </location>
</feature>
<keyword evidence="1" id="KW-0812">Transmembrane</keyword>
<dbReference type="EMBL" id="SNXZ01000003">
    <property type="protein sequence ID" value="TDP97274.1"/>
    <property type="molecule type" value="Genomic_DNA"/>
</dbReference>
<dbReference type="Proteomes" id="UP000295444">
    <property type="component" value="Unassembled WGS sequence"/>
</dbReference>
<keyword evidence="1" id="KW-1133">Transmembrane helix</keyword>
<evidence type="ECO:0000313" key="3">
    <source>
        <dbReference type="Proteomes" id="UP000295444"/>
    </source>
</evidence>
<evidence type="ECO:0008006" key="4">
    <source>
        <dbReference type="Google" id="ProtNLM"/>
    </source>
</evidence>
<feature type="transmembrane region" description="Helical" evidence="1">
    <location>
        <begin position="150"/>
        <end position="171"/>
    </location>
</feature>
<sequence length="172" mass="19016">MLGWCCLSAGIAFGSALLPLLSVEIFVLGLVTREPGLPWLAIGVAVAIGQLAGKLPYYLAARGSLHLPAFLHRRPKDEPVLTPRRERWRRRTKRMRSWVEAVTERCHRHPHWMFSTYAVSSVVGLPPFMATSVLAGLARMSLATFLATGLIGRCIRFSILAASPALISHWAF</sequence>
<evidence type="ECO:0000313" key="2">
    <source>
        <dbReference type="EMBL" id="TDP97274.1"/>
    </source>
</evidence>
<dbReference type="AlphaFoldDB" id="A0A4R6SCC3"/>
<keyword evidence="1" id="KW-0472">Membrane</keyword>
<feature type="transmembrane region" description="Helical" evidence="1">
    <location>
        <begin position="12"/>
        <end position="32"/>
    </location>
</feature>
<feature type="transmembrane region" description="Helical" evidence="1">
    <location>
        <begin position="39"/>
        <end position="59"/>
    </location>
</feature>
<proteinExistence type="predicted"/>
<gene>
    <name evidence="2" type="ORF">EV186_103237</name>
</gene>
<protein>
    <recommendedName>
        <fullName evidence="4">Membrane protein YqaA with SNARE-associated domain</fullName>
    </recommendedName>
</protein>
<name>A0A4R6SCC3_LABRH</name>